<dbReference type="RefSeq" id="WP_038250650.1">
    <property type="nucleotide sequence ID" value="NZ_CAWLZI010000271.1"/>
</dbReference>
<comment type="caution">
    <text evidence="2">The sequence shown here is derived from an EMBL/GenBank/DDBJ whole genome shotgun (WGS) entry which is preliminary data.</text>
</comment>
<evidence type="ECO:0000313" key="3">
    <source>
        <dbReference type="Proteomes" id="UP000028500"/>
    </source>
</evidence>
<dbReference type="AlphaFoldDB" id="A0A077PJ36"/>
<keyword evidence="1" id="KW-1133">Transmembrane helix</keyword>
<dbReference type="EMBL" id="CBSY010000213">
    <property type="protein sequence ID" value="CDH21053.1"/>
    <property type="molecule type" value="Genomic_DNA"/>
</dbReference>
<name>A0A077PJ36_XENBV</name>
<dbReference type="OrthoDB" id="6443056at2"/>
<keyword evidence="1" id="KW-0812">Transmembrane</keyword>
<organism evidence="2 3">
    <name type="scientific">Xenorhabdus bovienii str. kraussei Quebec</name>
    <dbReference type="NCBI Taxonomy" id="1398203"/>
    <lineage>
        <taxon>Bacteria</taxon>
        <taxon>Pseudomonadati</taxon>
        <taxon>Pseudomonadota</taxon>
        <taxon>Gammaproteobacteria</taxon>
        <taxon>Enterobacterales</taxon>
        <taxon>Morganellaceae</taxon>
        <taxon>Xenorhabdus</taxon>
    </lineage>
</organism>
<reference evidence="2" key="1">
    <citation type="submission" date="2013-07" db="EMBL/GenBank/DDBJ databases">
        <title>Sub-species coevolution in mutualistic symbiosis.</title>
        <authorList>
            <person name="Murfin K."/>
            <person name="Klassen J."/>
            <person name="Lee M."/>
            <person name="Forst S."/>
            <person name="Stock P."/>
            <person name="Goodrich-Blair H."/>
        </authorList>
    </citation>
    <scope>NUCLEOTIDE SEQUENCE [LARGE SCALE GENOMIC DNA]</scope>
    <source>
        <strain evidence="2">Kraussei Quebec</strain>
    </source>
</reference>
<feature type="transmembrane region" description="Helical" evidence="1">
    <location>
        <begin position="195"/>
        <end position="215"/>
    </location>
</feature>
<dbReference type="HOGENOM" id="CLU_1041879_0_0_6"/>
<protein>
    <submittedName>
        <fullName evidence="2">Uncharacterized protein</fullName>
    </submittedName>
</protein>
<evidence type="ECO:0000256" key="1">
    <source>
        <dbReference type="SAM" id="Phobius"/>
    </source>
</evidence>
<sequence>MRLTDDKKIRTSIIRLFTFTEQIIILKSFRLVKHETRNDFSNWLKGLAYEFMESAKNTTFFFIMFAVFIYFSLPKSPQAALIFNNLIFIYPVFLCLAILNKARIIGCGYLVGIKLFIFCIKHKIFFVPESQDKTYPPLNTQGIKIYIDDDKKARKFITDIFTFKEQLNLLRCFSLEREYTHGNFLAWLNKTSADFFASIKFMLIILFIFFIIAMIKYYEVWNYILIMFFIFMMPLIILICIFTSSQMIGCKFITSVKLIYFHLKKYN</sequence>
<keyword evidence="1" id="KW-0472">Membrane</keyword>
<keyword evidence="3" id="KW-1185">Reference proteome</keyword>
<feature type="transmembrane region" description="Helical" evidence="1">
    <location>
        <begin position="55"/>
        <end position="73"/>
    </location>
</feature>
<proteinExistence type="predicted"/>
<gene>
    <name evidence="2" type="ORF">XBKQ1_2900003</name>
</gene>
<evidence type="ECO:0000313" key="2">
    <source>
        <dbReference type="EMBL" id="CDH21053.1"/>
    </source>
</evidence>
<feature type="transmembrane region" description="Helical" evidence="1">
    <location>
        <begin position="221"/>
        <end position="242"/>
    </location>
</feature>
<accession>A0A077PJ36</accession>
<dbReference type="Proteomes" id="UP000028500">
    <property type="component" value="Unassembled WGS sequence"/>
</dbReference>
<feature type="transmembrane region" description="Helical" evidence="1">
    <location>
        <begin position="79"/>
        <end position="99"/>
    </location>
</feature>